<evidence type="ECO:0000256" key="2">
    <source>
        <dbReference type="ARBA" id="ARBA00007401"/>
    </source>
</evidence>
<dbReference type="HOGENOM" id="CLU_005015_3_2_0"/>
<keyword evidence="4 8" id="KW-0378">Hydrolase</keyword>
<dbReference type="InterPro" id="IPR017853">
    <property type="entry name" value="GH"/>
</dbReference>
<protein>
    <recommendedName>
        <fullName evidence="3">beta-mannosidase</fullName>
        <ecNumber evidence="3">3.2.1.25</ecNumber>
    </recommendedName>
</protein>
<dbReference type="InterPro" id="IPR008979">
    <property type="entry name" value="Galactose-bd-like_sf"/>
</dbReference>
<evidence type="ECO:0000256" key="1">
    <source>
        <dbReference type="ARBA" id="ARBA00000829"/>
    </source>
</evidence>
<evidence type="ECO:0000256" key="4">
    <source>
        <dbReference type="ARBA" id="ARBA00022801"/>
    </source>
</evidence>
<reference evidence="8 9" key="1">
    <citation type="submission" date="2012-02" db="EMBL/GenBank/DDBJ databases">
        <title>Complete genome sequence of Phycisphaera mikurensis NBRC 102666.</title>
        <authorList>
            <person name="Ankai A."/>
            <person name="Hosoyama A."/>
            <person name="Terui Y."/>
            <person name="Sekine M."/>
            <person name="Fukai R."/>
            <person name="Kato Y."/>
            <person name="Nakamura S."/>
            <person name="Yamada-Narita S."/>
            <person name="Kawakoshi A."/>
            <person name="Fukunaga Y."/>
            <person name="Yamazaki S."/>
            <person name="Fujita N."/>
        </authorList>
    </citation>
    <scope>NUCLEOTIDE SEQUENCE [LARGE SCALE GENOMIC DNA]</scope>
    <source>
        <strain evidence="9">NBRC 102666 / KCTC 22515 / FYK2301M01</strain>
    </source>
</reference>
<dbReference type="STRING" id="1142394.PSMK_17200"/>
<dbReference type="SUPFAM" id="SSF49785">
    <property type="entry name" value="Galactose-binding domain-like"/>
    <property type="match status" value="1"/>
</dbReference>
<dbReference type="SUPFAM" id="SSF51445">
    <property type="entry name" value="(Trans)glycosidases"/>
    <property type="match status" value="1"/>
</dbReference>
<dbReference type="AlphaFoldDB" id="I0IF41"/>
<dbReference type="GO" id="GO:0005975">
    <property type="term" value="P:carbohydrate metabolic process"/>
    <property type="evidence" value="ECO:0007669"/>
    <property type="project" value="InterPro"/>
</dbReference>
<feature type="domain" description="Glycoside hydrolase family 2 immunoglobulin-like beta-sandwich" evidence="6">
    <location>
        <begin position="245"/>
        <end position="324"/>
    </location>
</feature>
<dbReference type="InterPro" id="IPR036156">
    <property type="entry name" value="Beta-gal/glucu_dom_sf"/>
</dbReference>
<keyword evidence="5 8" id="KW-0326">Glycosidase</keyword>
<dbReference type="GO" id="GO:0006516">
    <property type="term" value="P:glycoprotein catabolic process"/>
    <property type="evidence" value="ECO:0007669"/>
    <property type="project" value="TreeGrafter"/>
</dbReference>
<dbReference type="RefSeq" id="WP_014437097.1">
    <property type="nucleotide sequence ID" value="NC_017080.1"/>
</dbReference>
<dbReference type="Pfam" id="PF00703">
    <property type="entry name" value="Glyco_hydro_2"/>
    <property type="match status" value="1"/>
</dbReference>
<name>I0IF41_PHYMF</name>
<accession>I0IF41</accession>
<dbReference type="Gene3D" id="2.60.40.10">
    <property type="entry name" value="Immunoglobulins"/>
    <property type="match status" value="1"/>
</dbReference>
<dbReference type="FunFam" id="3.20.20.80:FF:000050">
    <property type="entry name" value="Beta-mannosidase B"/>
    <property type="match status" value="1"/>
</dbReference>
<comment type="similarity">
    <text evidence="2">Belongs to the glycosyl hydrolase 2 family.</text>
</comment>
<gene>
    <name evidence="8" type="ordered locus">PSMK_17200</name>
</gene>
<dbReference type="EMBL" id="AP012338">
    <property type="protein sequence ID" value="BAM03879.1"/>
    <property type="molecule type" value="Genomic_DNA"/>
</dbReference>
<dbReference type="Gene3D" id="2.60.120.260">
    <property type="entry name" value="Galactose-binding domain-like"/>
    <property type="match status" value="1"/>
</dbReference>
<dbReference type="GO" id="GO:0004567">
    <property type="term" value="F:beta-mannosidase activity"/>
    <property type="evidence" value="ECO:0007669"/>
    <property type="project" value="UniProtKB-EC"/>
</dbReference>
<dbReference type="KEGG" id="phm:PSMK_17200"/>
<evidence type="ECO:0000313" key="8">
    <source>
        <dbReference type="EMBL" id="BAM03879.1"/>
    </source>
</evidence>
<evidence type="ECO:0000259" key="7">
    <source>
        <dbReference type="Pfam" id="PF22666"/>
    </source>
</evidence>
<proteinExistence type="inferred from homology"/>
<organism evidence="8 9">
    <name type="scientific">Phycisphaera mikurensis (strain NBRC 102666 / KCTC 22515 / FYK2301M01)</name>
    <dbReference type="NCBI Taxonomy" id="1142394"/>
    <lineage>
        <taxon>Bacteria</taxon>
        <taxon>Pseudomonadati</taxon>
        <taxon>Planctomycetota</taxon>
        <taxon>Phycisphaerae</taxon>
        <taxon>Phycisphaerales</taxon>
        <taxon>Phycisphaeraceae</taxon>
        <taxon>Phycisphaera</taxon>
    </lineage>
</organism>
<feature type="domain" description="Beta-mannosidase-like galactose-binding" evidence="7">
    <location>
        <begin position="53"/>
        <end position="212"/>
    </location>
</feature>
<dbReference type="EC" id="3.2.1.25" evidence="3"/>
<dbReference type="Gene3D" id="3.20.20.80">
    <property type="entry name" value="Glycosidases"/>
    <property type="match status" value="1"/>
</dbReference>
<dbReference type="Proteomes" id="UP000007881">
    <property type="component" value="Chromosome"/>
</dbReference>
<dbReference type="InterPro" id="IPR006102">
    <property type="entry name" value="Ig-like_GH2"/>
</dbReference>
<keyword evidence="9" id="KW-1185">Reference proteome</keyword>
<evidence type="ECO:0000256" key="3">
    <source>
        <dbReference type="ARBA" id="ARBA00012754"/>
    </source>
</evidence>
<dbReference type="Pfam" id="PF22666">
    <property type="entry name" value="Glyco_hydro_2_N2"/>
    <property type="match status" value="1"/>
</dbReference>
<dbReference type="InterPro" id="IPR013783">
    <property type="entry name" value="Ig-like_fold"/>
</dbReference>
<dbReference type="InterPro" id="IPR054593">
    <property type="entry name" value="Beta-mannosidase-like_N2"/>
</dbReference>
<evidence type="ECO:0000313" key="9">
    <source>
        <dbReference type="Proteomes" id="UP000007881"/>
    </source>
</evidence>
<sequence length="907" mass="99034">MTPITSDSRPLQLDLGSGTPGVWTLRLESVSAATGGDPRDVEGPPAGLIGRDVPATVPGCAHTDLLAAGLIPDPEVALHEAEILWIGRSAFSFRRTFDLPGEALEREHLQLCFDGLDTLAEVSLNGTVIGRSADMHTRQRFDATSARAGENELVVRFAAPLPAALAAREAYGFLPSEGAGGNPKMPHNFLRKMSCNSGWDWGPTVTTSGVWKPCRVEAWDACRLGDVRPRTTKISGDTAELVLVADVEGPGRVRFRLLDPDGAVAATAEAEAAGGTAEAAVSVAGAQRWWPVGHGAQPLYTLQIELLDAGGATRGTASSRIGLRTTELILDEDPADAAFPVDGLAGREGVTGRRMTLRVNGKDIYCKGANWIPEDLFPHRVTRETYRERVAQAVDMNMNMLRIWGGGLYEHADLYEACDEAGVMIWQDFLFACAAYPEDDDTVSLVEQEVRDNVSRLARHASLVLWNGCNENLWGYQEWNVKGKPWPEVIGELPWGLRYYFETLPGIVNDLAPTTPYWPGSPSSGTTRAEFEDTALEANMNSRGNRHVWNVWHGPGHYLHYYEHCPRFCSEFGFHAPNAWPSLERSTPEDQRDWTGPVMREHNKNGHDKVLGDGQNKTSARIHDDFPVPAGRELDDWHHLASINQARAVTAGVGWFRSLFPWNSGALYWQINDCWPGASWSSVDTDGVRKPLYFATRRFFAPRVVNLGPAEPVELGAWGDDTGPLRAYLHNDSDQRWAGDLRVRLMEADGTLVEEQTDGVDLAPRSAAGVDVRLRALDRDAAPGRFLVAELPGGVRSFWWSAPDKAAGLPSPKMRVEVADGGRRVAVHAETLLRDLTLYPERLHPDAVVDDGVVTLLPGERHVFGIATPVDLDAAALSSAPVLRTSSELAGRAAGWTPDEITLGPAS</sequence>
<evidence type="ECO:0000256" key="5">
    <source>
        <dbReference type="ARBA" id="ARBA00023295"/>
    </source>
</evidence>
<comment type="catalytic activity">
    <reaction evidence="1">
        <text>Hydrolysis of terminal, non-reducing beta-D-mannose residues in beta-D-mannosides.</text>
        <dbReference type="EC" id="3.2.1.25"/>
    </reaction>
</comment>
<evidence type="ECO:0000259" key="6">
    <source>
        <dbReference type="Pfam" id="PF00703"/>
    </source>
</evidence>
<dbReference type="SUPFAM" id="SSF49303">
    <property type="entry name" value="beta-Galactosidase/glucuronidase domain"/>
    <property type="match status" value="1"/>
</dbReference>
<dbReference type="PANTHER" id="PTHR43730">
    <property type="entry name" value="BETA-MANNOSIDASE"/>
    <property type="match status" value="1"/>
</dbReference>
<dbReference type="PANTHER" id="PTHR43730:SF1">
    <property type="entry name" value="BETA-MANNOSIDASE"/>
    <property type="match status" value="1"/>
</dbReference>
<dbReference type="eggNOG" id="COG3250">
    <property type="taxonomic scope" value="Bacteria"/>
</dbReference>
<dbReference type="InterPro" id="IPR050887">
    <property type="entry name" value="Beta-mannosidase_GH2"/>
</dbReference>